<evidence type="ECO:0000256" key="7">
    <source>
        <dbReference type="RuleBase" id="RU003979"/>
    </source>
</evidence>
<dbReference type="InterPro" id="IPR036796">
    <property type="entry name" value="Ribosomal_uL11_N_sf"/>
</dbReference>
<dbReference type="SUPFAM" id="SSF46906">
    <property type="entry name" value="Ribosomal protein L11, C-terminal domain"/>
    <property type="match status" value="1"/>
</dbReference>
<dbReference type="Gene3D" id="1.10.10.250">
    <property type="entry name" value="Ribosomal protein L11, C-terminal domain"/>
    <property type="match status" value="1"/>
</dbReference>
<reference evidence="10 11" key="1">
    <citation type="submission" date="2024-04" db="EMBL/GenBank/DDBJ databases">
        <title>whole genome sequencing of Lutimonas vermicola strain IMCC1616.</title>
        <authorList>
            <person name="Bae S.S."/>
        </authorList>
    </citation>
    <scope>NUCLEOTIDE SEQUENCE [LARGE SCALE GENOMIC DNA]</scope>
    <source>
        <strain evidence="10 11">IMCC1616</strain>
    </source>
</reference>
<evidence type="ECO:0000256" key="2">
    <source>
        <dbReference type="ARBA" id="ARBA00022481"/>
    </source>
</evidence>
<feature type="domain" description="Large ribosomal subunit protein uL11 C-terminal" evidence="8">
    <location>
        <begin position="71"/>
        <end position="139"/>
    </location>
</feature>
<dbReference type="InterPro" id="IPR036769">
    <property type="entry name" value="Ribosomal_uL11_C_sf"/>
</dbReference>
<evidence type="ECO:0000256" key="5">
    <source>
        <dbReference type="HAMAP-Rule" id="MF_00736"/>
    </source>
</evidence>
<dbReference type="InterPro" id="IPR020783">
    <property type="entry name" value="Ribosomal_uL11_C"/>
</dbReference>
<dbReference type="HAMAP" id="MF_00736">
    <property type="entry name" value="Ribosomal_uL11"/>
    <property type="match status" value="1"/>
</dbReference>
<dbReference type="InterPro" id="IPR020784">
    <property type="entry name" value="Ribosomal_uL11_N"/>
</dbReference>
<feature type="domain" description="Large ribosomal subunit protein uL11 N-terminal" evidence="9">
    <location>
        <begin position="9"/>
        <end position="66"/>
    </location>
</feature>
<dbReference type="Pfam" id="PF03946">
    <property type="entry name" value="Ribosomal_L11_N"/>
    <property type="match status" value="1"/>
</dbReference>
<organism evidence="10 11">
    <name type="scientific">Lutimonas vermicola</name>
    <dbReference type="NCBI Taxonomy" id="414288"/>
    <lineage>
        <taxon>Bacteria</taxon>
        <taxon>Pseudomonadati</taxon>
        <taxon>Bacteroidota</taxon>
        <taxon>Flavobacteriia</taxon>
        <taxon>Flavobacteriales</taxon>
        <taxon>Flavobacteriaceae</taxon>
        <taxon>Lutimonas</taxon>
    </lineage>
</organism>
<evidence type="ECO:0000256" key="1">
    <source>
        <dbReference type="ARBA" id="ARBA00010537"/>
    </source>
</evidence>
<evidence type="ECO:0000256" key="6">
    <source>
        <dbReference type="RuleBase" id="RU003978"/>
    </source>
</evidence>
<dbReference type="EMBL" id="JBCDNA010000002">
    <property type="protein sequence ID" value="MEL4455966.1"/>
    <property type="molecule type" value="Genomic_DNA"/>
</dbReference>
<name>A0ABU9L3M7_9FLAO</name>
<evidence type="ECO:0000259" key="8">
    <source>
        <dbReference type="Pfam" id="PF00298"/>
    </source>
</evidence>
<accession>A0ABU9L3M7</accession>
<keyword evidence="4 5" id="KW-0687">Ribonucleoprotein</keyword>
<dbReference type="SMART" id="SM00649">
    <property type="entry name" value="RL11"/>
    <property type="match status" value="1"/>
</dbReference>
<dbReference type="Pfam" id="PF00298">
    <property type="entry name" value="Ribosomal_L11"/>
    <property type="match status" value="1"/>
</dbReference>
<comment type="caution">
    <text evidence="10">The sequence shown here is derived from an EMBL/GenBank/DDBJ whole genome shotgun (WGS) entry which is preliminary data.</text>
</comment>
<dbReference type="SUPFAM" id="SSF54747">
    <property type="entry name" value="Ribosomal L11/L12e N-terminal domain"/>
    <property type="match status" value="1"/>
</dbReference>
<dbReference type="PANTHER" id="PTHR11661:SF1">
    <property type="entry name" value="LARGE RIBOSOMAL SUBUNIT PROTEIN UL11M"/>
    <property type="match status" value="1"/>
</dbReference>
<dbReference type="PANTHER" id="PTHR11661">
    <property type="entry name" value="60S RIBOSOMAL PROTEIN L12"/>
    <property type="match status" value="1"/>
</dbReference>
<keyword evidence="5 7" id="KW-0699">rRNA-binding</keyword>
<evidence type="ECO:0000259" key="9">
    <source>
        <dbReference type="Pfam" id="PF03946"/>
    </source>
</evidence>
<evidence type="ECO:0000256" key="4">
    <source>
        <dbReference type="ARBA" id="ARBA00023274"/>
    </source>
</evidence>
<evidence type="ECO:0000256" key="3">
    <source>
        <dbReference type="ARBA" id="ARBA00022980"/>
    </source>
</evidence>
<dbReference type="NCBIfam" id="TIGR01632">
    <property type="entry name" value="L11_bact"/>
    <property type="match status" value="1"/>
</dbReference>
<comment type="similarity">
    <text evidence="1 5 6">Belongs to the universal ribosomal protein uL11 family.</text>
</comment>
<keyword evidence="5 7" id="KW-0694">RNA-binding</keyword>
<protein>
    <recommendedName>
        <fullName evidence="5">Large ribosomal subunit protein uL11</fullName>
    </recommendedName>
</protein>
<evidence type="ECO:0000313" key="11">
    <source>
        <dbReference type="Proteomes" id="UP001474120"/>
    </source>
</evidence>
<dbReference type="InterPro" id="IPR000911">
    <property type="entry name" value="Ribosomal_uL11"/>
</dbReference>
<dbReference type="InterPro" id="IPR006519">
    <property type="entry name" value="Ribosomal_uL11_bac-typ"/>
</dbReference>
<keyword evidence="11" id="KW-1185">Reference proteome</keyword>
<keyword evidence="2 5" id="KW-0488">Methylation</keyword>
<gene>
    <name evidence="5 10" type="primary">rplK</name>
    <name evidence="10" type="ORF">AABB81_08660</name>
</gene>
<sequence>MAKEVSKVVKLQVRGGAANPSPPVGPALGAAGVNIMEFCKQFNARTQDKPGKVLPVVINVYKDKSFDFVVKTPPAAIQLLEAAKVKKGSGEPNRKRVASVTWDQIRTIAEDKMQDLNAFQIESAMLMVAGTARSMGIRVKGTAPVKTA</sequence>
<comment type="PTM">
    <text evidence="5 7">One or more lysine residues are methylated.</text>
</comment>
<comment type="subunit">
    <text evidence="5">Part of the ribosomal stalk of the 50S ribosomal subunit. Interacts with L10 and the large rRNA to form the base of the stalk. L10 forms an elongated spine to which L12 dimers bind in a sequential fashion forming a multimeric L10(L12)X complex.</text>
</comment>
<keyword evidence="3 5" id="KW-0689">Ribosomal protein</keyword>
<evidence type="ECO:0000313" key="10">
    <source>
        <dbReference type="EMBL" id="MEL4455966.1"/>
    </source>
</evidence>
<comment type="function">
    <text evidence="5 7">Forms part of the ribosomal stalk which helps the ribosome interact with GTP-bound translation factors.</text>
</comment>
<dbReference type="Proteomes" id="UP001474120">
    <property type="component" value="Unassembled WGS sequence"/>
</dbReference>
<dbReference type="RefSeq" id="WP_342159971.1">
    <property type="nucleotide sequence ID" value="NZ_JBCDNA010000002.1"/>
</dbReference>
<dbReference type="Gene3D" id="3.30.1550.10">
    <property type="entry name" value="Ribosomal protein L11/L12, N-terminal domain"/>
    <property type="match status" value="1"/>
</dbReference>
<dbReference type="GO" id="GO:0005840">
    <property type="term" value="C:ribosome"/>
    <property type="evidence" value="ECO:0007669"/>
    <property type="project" value="UniProtKB-KW"/>
</dbReference>
<dbReference type="CDD" id="cd00349">
    <property type="entry name" value="Ribosomal_L11"/>
    <property type="match status" value="1"/>
</dbReference>
<proteinExistence type="inferred from homology"/>